<dbReference type="InterPro" id="IPR001487">
    <property type="entry name" value="Bromodomain"/>
</dbReference>
<dbReference type="OrthoDB" id="21449at2759"/>
<feature type="domain" description="Bromo" evidence="2">
    <location>
        <begin position="7"/>
        <end position="41"/>
    </location>
</feature>
<protein>
    <recommendedName>
        <fullName evidence="2">Bromo domain-containing protein</fullName>
    </recommendedName>
</protein>
<evidence type="ECO:0000259" key="2">
    <source>
        <dbReference type="Pfam" id="PF00439"/>
    </source>
</evidence>
<dbReference type="SUPFAM" id="SSF47370">
    <property type="entry name" value="Bromodomain"/>
    <property type="match status" value="1"/>
</dbReference>
<name>A0A2Z6MT21_TRISU</name>
<sequence>MKVKDGSVYKNMCDIYIDVKLIFKNAMTYNNEKKDIHVMAKTLLEKFKEKWHINRLPNVGYI</sequence>
<dbReference type="Pfam" id="PF00439">
    <property type="entry name" value="Bromodomain"/>
    <property type="match status" value="1"/>
</dbReference>
<dbReference type="Gene3D" id="1.20.920.10">
    <property type="entry name" value="Bromodomain-like"/>
    <property type="match status" value="1"/>
</dbReference>
<organism evidence="3 4">
    <name type="scientific">Trifolium subterraneum</name>
    <name type="common">Subterranean clover</name>
    <dbReference type="NCBI Taxonomy" id="3900"/>
    <lineage>
        <taxon>Eukaryota</taxon>
        <taxon>Viridiplantae</taxon>
        <taxon>Streptophyta</taxon>
        <taxon>Embryophyta</taxon>
        <taxon>Tracheophyta</taxon>
        <taxon>Spermatophyta</taxon>
        <taxon>Magnoliopsida</taxon>
        <taxon>eudicotyledons</taxon>
        <taxon>Gunneridae</taxon>
        <taxon>Pentapetalae</taxon>
        <taxon>rosids</taxon>
        <taxon>fabids</taxon>
        <taxon>Fabales</taxon>
        <taxon>Fabaceae</taxon>
        <taxon>Papilionoideae</taxon>
        <taxon>50 kb inversion clade</taxon>
        <taxon>NPAAA clade</taxon>
        <taxon>Hologalegina</taxon>
        <taxon>IRL clade</taxon>
        <taxon>Trifolieae</taxon>
        <taxon>Trifolium</taxon>
    </lineage>
</organism>
<keyword evidence="4" id="KW-1185">Reference proteome</keyword>
<dbReference type="PANTHER" id="PTHR45926">
    <property type="entry name" value="OSJNBA0053K19.4 PROTEIN"/>
    <property type="match status" value="1"/>
</dbReference>
<dbReference type="Proteomes" id="UP000242715">
    <property type="component" value="Unassembled WGS sequence"/>
</dbReference>
<accession>A0A2Z6MT21</accession>
<evidence type="ECO:0000256" key="1">
    <source>
        <dbReference type="ARBA" id="ARBA00023117"/>
    </source>
</evidence>
<dbReference type="InterPro" id="IPR036427">
    <property type="entry name" value="Bromodomain-like_sf"/>
</dbReference>
<proteinExistence type="predicted"/>
<keyword evidence="1" id="KW-0103">Bromodomain</keyword>
<evidence type="ECO:0000313" key="4">
    <source>
        <dbReference type="Proteomes" id="UP000242715"/>
    </source>
</evidence>
<evidence type="ECO:0000313" key="3">
    <source>
        <dbReference type="EMBL" id="GAU35266.1"/>
    </source>
</evidence>
<gene>
    <name evidence="3" type="ORF">TSUD_324030</name>
</gene>
<dbReference type="AlphaFoldDB" id="A0A2Z6MT21"/>
<dbReference type="EMBL" id="DF973582">
    <property type="protein sequence ID" value="GAU35266.1"/>
    <property type="molecule type" value="Genomic_DNA"/>
</dbReference>
<reference evidence="4" key="1">
    <citation type="journal article" date="2017" name="Front. Plant Sci.">
        <title>Climate Clever Clovers: New Paradigm to Reduce the Environmental Footprint of Ruminants by Breeding Low Methanogenic Forages Utilizing Haplotype Variation.</title>
        <authorList>
            <person name="Kaur P."/>
            <person name="Appels R."/>
            <person name="Bayer P.E."/>
            <person name="Keeble-Gagnere G."/>
            <person name="Wang J."/>
            <person name="Hirakawa H."/>
            <person name="Shirasawa K."/>
            <person name="Vercoe P."/>
            <person name="Stefanova K."/>
            <person name="Durmic Z."/>
            <person name="Nichols P."/>
            <person name="Revell C."/>
            <person name="Isobe S.N."/>
            <person name="Edwards D."/>
            <person name="Erskine W."/>
        </authorList>
    </citation>
    <scope>NUCLEOTIDE SEQUENCE [LARGE SCALE GENOMIC DNA]</scope>
    <source>
        <strain evidence="4">cv. Daliak</strain>
    </source>
</reference>